<dbReference type="InterPro" id="IPR008995">
    <property type="entry name" value="Mo/tungstate-bd_C_term_dom"/>
</dbReference>
<dbReference type="InterPro" id="IPR004606">
    <property type="entry name" value="Mop_domain"/>
</dbReference>
<dbReference type="PROSITE" id="PS51866">
    <property type="entry name" value="MOP"/>
    <property type="match status" value="1"/>
</dbReference>
<dbReference type="GO" id="GO:0015689">
    <property type="term" value="P:molybdate ion transport"/>
    <property type="evidence" value="ECO:0007669"/>
    <property type="project" value="InterPro"/>
</dbReference>
<dbReference type="Gene3D" id="2.40.50.100">
    <property type="match status" value="1"/>
</dbReference>
<dbReference type="EMBL" id="LXYT01000003">
    <property type="protein sequence ID" value="OLY42950.1"/>
    <property type="molecule type" value="Genomic_DNA"/>
</dbReference>
<name>A0A1R0F7L4_9HYPH</name>
<dbReference type="SUPFAM" id="SSF50331">
    <property type="entry name" value="MOP-like"/>
    <property type="match status" value="1"/>
</dbReference>
<evidence type="ECO:0000256" key="1">
    <source>
        <dbReference type="ARBA" id="ARBA00022505"/>
    </source>
</evidence>
<evidence type="ECO:0000256" key="2">
    <source>
        <dbReference type="PROSITE-ProRule" id="PRU01213"/>
    </source>
</evidence>
<keyword evidence="5" id="KW-1185">Reference proteome</keyword>
<evidence type="ECO:0000313" key="5">
    <source>
        <dbReference type="Proteomes" id="UP000187344"/>
    </source>
</evidence>
<dbReference type="NCBIfam" id="TIGR00638">
    <property type="entry name" value="Mop"/>
    <property type="match status" value="1"/>
</dbReference>
<keyword evidence="1 2" id="KW-0500">Molybdenum</keyword>
<protein>
    <submittedName>
        <fullName evidence="4">Molybdenum-pterin binding domain-containing protein</fullName>
    </submittedName>
</protein>
<organism evidence="4 5">
    <name type="scientific">Bartonella apis</name>
    <dbReference type="NCBI Taxonomy" id="1686310"/>
    <lineage>
        <taxon>Bacteria</taxon>
        <taxon>Pseudomonadati</taxon>
        <taxon>Pseudomonadota</taxon>
        <taxon>Alphaproteobacteria</taxon>
        <taxon>Hyphomicrobiales</taxon>
        <taxon>Bartonellaceae</taxon>
        <taxon>Bartonella</taxon>
    </lineage>
</organism>
<comment type="caution">
    <text evidence="4">The sequence shown here is derived from an EMBL/GenBank/DDBJ whole genome shotgun (WGS) entry which is preliminary data.</text>
</comment>
<dbReference type="AlphaFoldDB" id="A0A1R0F7L4"/>
<evidence type="ECO:0000259" key="3">
    <source>
        <dbReference type="PROSITE" id="PS51866"/>
    </source>
</evidence>
<evidence type="ECO:0000313" key="4">
    <source>
        <dbReference type="EMBL" id="OLY42950.1"/>
    </source>
</evidence>
<accession>A0A1R0F7L4</accession>
<dbReference type="InterPro" id="IPR005116">
    <property type="entry name" value="Transp-assoc_OB_typ1"/>
</dbReference>
<feature type="domain" description="Mop" evidence="3">
    <location>
        <begin position="3"/>
        <end position="68"/>
    </location>
</feature>
<gene>
    <name evidence="4" type="ORF">PEB0149_003660</name>
</gene>
<dbReference type="Pfam" id="PF03459">
    <property type="entry name" value="TOBE"/>
    <property type="match status" value="1"/>
</dbReference>
<dbReference type="Proteomes" id="UP000187344">
    <property type="component" value="Unassembled WGS sequence"/>
</dbReference>
<proteinExistence type="predicted"/>
<sequence length="70" mass="7176">MMKISARNILKGKIVAIKKGATTAHVQIDIGGAVVTASITNEAVDDLKLEVGEQAAAVIKSSDVMVAVAD</sequence>
<reference evidence="4 5" key="1">
    <citation type="submission" date="2016-12" db="EMBL/GenBank/DDBJ databases">
        <title>Comparative genomics of Bartonella apis.</title>
        <authorList>
            <person name="Engel P."/>
        </authorList>
    </citation>
    <scope>NUCLEOTIDE SEQUENCE [LARGE SCALE GENOMIC DNA]</scope>
    <source>
        <strain evidence="4 5">PEB0149</strain>
    </source>
</reference>